<protein>
    <recommendedName>
        <fullName evidence="2">histidine kinase</fullName>
        <ecNumber evidence="2">2.7.13.3</ecNumber>
    </recommendedName>
</protein>
<keyword evidence="3" id="KW-0597">Phosphoprotein</keyword>
<sequence>MTPTFLRFSKALPGAGYRPGDAVTALLVLSLLLLGLQTGLLGRLDNALTDARFTLSQRPPTGELVVVAIDTKSLAANPVWPWPRAEYARLIDVLDEEGAAAIGFDLDFSAAGAFGTDQALADAVMGARAEVMTAVFRQPVDGVPGMMVEMLPNTKIRSHVTLASVAYPTSANGLVRMLPAAEPFSFGPVPSIGAQLSGVAPAEAVALDFGIDLDGIVTYSFSDVLARRVPAGAFAGKKVLVGATAIELGDEFSLPTKGLWPGVFLNALGYETLAQGRALRTAPPWTTLLLVGLVVATGVHPRTRRDLLPYALGLGVIGAGLFGLSLVLHEALVLRFDIGAPLLALVFSGGFCLLREAEQQAGTLFRNQMINQAQRLLFERLVHESHGGIITLNRFGDVELCNPQARKMLGIASNPVGKPVGIVAPALAAHVRTPVEPTSLRTAEIEVETEGEDEVSTIEVSISRLEIPLSASRFERRREPREVTLVSLYDATPARRAAEAERLAKEEHAAASEAKSLLIATMSHELRTPLNHIIGFAELIAGEMMGPVGTPEYTEYAGHIGTGGKRLLSVVNDMLLAGQLQSNEIAIYEDEAALEGILNEALDGLSRDPAQVEVAIAAHRARIDAKLVGTAVRHLVDNALKFGGGSDVRVSVNNRGDELRLRVEDDGPGVDLERAELTSLFVQADGTLARTQDGCGIGLFLVDGIARLHGGRLRLFSAPGRGFAAEVILPGRAIAPRAAGRLVA</sequence>
<accession>A0A840I5C6</accession>
<evidence type="ECO:0000256" key="6">
    <source>
        <dbReference type="ARBA" id="ARBA00023012"/>
    </source>
</evidence>
<dbReference type="InterPro" id="IPR005467">
    <property type="entry name" value="His_kinase_dom"/>
</dbReference>
<dbReference type="Pfam" id="PF02518">
    <property type="entry name" value="HATPase_c"/>
    <property type="match status" value="1"/>
</dbReference>
<name>A0A840I5C6_9PROT</name>
<organism evidence="9 10">
    <name type="scientific">Parvularcula dongshanensis</name>
    <dbReference type="NCBI Taxonomy" id="1173995"/>
    <lineage>
        <taxon>Bacteria</taxon>
        <taxon>Pseudomonadati</taxon>
        <taxon>Pseudomonadota</taxon>
        <taxon>Alphaproteobacteria</taxon>
        <taxon>Parvularculales</taxon>
        <taxon>Parvularculaceae</taxon>
        <taxon>Parvularcula</taxon>
    </lineage>
</organism>
<dbReference type="InterPro" id="IPR050736">
    <property type="entry name" value="Sensor_HK_Regulatory"/>
</dbReference>
<dbReference type="InterPro" id="IPR003661">
    <property type="entry name" value="HisK_dim/P_dom"/>
</dbReference>
<dbReference type="InterPro" id="IPR036097">
    <property type="entry name" value="HisK_dim/P_sf"/>
</dbReference>
<dbReference type="SMART" id="SM00388">
    <property type="entry name" value="HisKA"/>
    <property type="match status" value="1"/>
</dbReference>
<reference evidence="9 10" key="1">
    <citation type="submission" date="2020-08" db="EMBL/GenBank/DDBJ databases">
        <title>Genomic Encyclopedia of Type Strains, Phase IV (KMG-IV): sequencing the most valuable type-strain genomes for metagenomic binning, comparative biology and taxonomic classification.</title>
        <authorList>
            <person name="Goeker M."/>
        </authorList>
    </citation>
    <scope>NUCLEOTIDE SEQUENCE [LARGE SCALE GENOMIC DNA]</scope>
    <source>
        <strain evidence="9 10">DSM 102850</strain>
    </source>
</reference>
<evidence type="ECO:0000256" key="2">
    <source>
        <dbReference type="ARBA" id="ARBA00012438"/>
    </source>
</evidence>
<keyword evidence="5 9" id="KW-0418">Kinase</keyword>
<dbReference type="InterPro" id="IPR004358">
    <property type="entry name" value="Sig_transdc_His_kin-like_C"/>
</dbReference>
<dbReference type="CDD" id="cd00082">
    <property type="entry name" value="HisKA"/>
    <property type="match status" value="1"/>
</dbReference>
<comment type="catalytic activity">
    <reaction evidence="1">
        <text>ATP + protein L-histidine = ADP + protein N-phospho-L-histidine.</text>
        <dbReference type="EC" id="2.7.13.3"/>
    </reaction>
</comment>
<dbReference type="InterPro" id="IPR036890">
    <property type="entry name" value="HATPase_C_sf"/>
</dbReference>
<evidence type="ECO:0000256" key="7">
    <source>
        <dbReference type="SAM" id="Phobius"/>
    </source>
</evidence>
<keyword evidence="7" id="KW-0812">Transmembrane</keyword>
<evidence type="ECO:0000313" key="9">
    <source>
        <dbReference type="EMBL" id="MBB4659525.1"/>
    </source>
</evidence>
<dbReference type="AlphaFoldDB" id="A0A840I5C6"/>
<comment type="caution">
    <text evidence="9">The sequence shown here is derived from an EMBL/GenBank/DDBJ whole genome shotgun (WGS) entry which is preliminary data.</text>
</comment>
<dbReference type="GO" id="GO:0000155">
    <property type="term" value="F:phosphorelay sensor kinase activity"/>
    <property type="evidence" value="ECO:0007669"/>
    <property type="project" value="InterPro"/>
</dbReference>
<dbReference type="SMART" id="SM00387">
    <property type="entry name" value="HATPase_c"/>
    <property type="match status" value="1"/>
</dbReference>
<keyword evidence="6" id="KW-0902">Two-component regulatory system</keyword>
<evidence type="ECO:0000256" key="3">
    <source>
        <dbReference type="ARBA" id="ARBA00022553"/>
    </source>
</evidence>
<dbReference type="Pfam" id="PF00512">
    <property type="entry name" value="HisKA"/>
    <property type="match status" value="1"/>
</dbReference>
<proteinExistence type="predicted"/>
<evidence type="ECO:0000256" key="1">
    <source>
        <dbReference type="ARBA" id="ARBA00000085"/>
    </source>
</evidence>
<dbReference type="Gene3D" id="3.30.565.10">
    <property type="entry name" value="Histidine kinase-like ATPase, C-terminal domain"/>
    <property type="match status" value="1"/>
</dbReference>
<keyword evidence="4" id="KW-0808">Transferase</keyword>
<dbReference type="PRINTS" id="PR00344">
    <property type="entry name" value="BCTRLSENSOR"/>
</dbReference>
<dbReference type="Pfam" id="PF05226">
    <property type="entry name" value="CHASE2"/>
    <property type="match status" value="1"/>
</dbReference>
<dbReference type="Gene3D" id="1.10.287.130">
    <property type="match status" value="1"/>
</dbReference>
<feature type="transmembrane region" description="Helical" evidence="7">
    <location>
        <begin position="307"/>
        <end position="328"/>
    </location>
</feature>
<dbReference type="Gene3D" id="3.30.450.20">
    <property type="entry name" value="PAS domain"/>
    <property type="match status" value="1"/>
</dbReference>
<evidence type="ECO:0000256" key="5">
    <source>
        <dbReference type="ARBA" id="ARBA00022777"/>
    </source>
</evidence>
<keyword evidence="10" id="KW-1185">Reference proteome</keyword>
<dbReference type="RefSeq" id="WP_183818214.1">
    <property type="nucleotide sequence ID" value="NZ_JACHOB010000004.1"/>
</dbReference>
<dbReference type="SUPFAM" id="SSF47384">
    <property type="entry name" value="Homodimeric domain of signal transducing histidine kinase"/>
    <property type="match status" value="1"/>
</dbReference>
<keyword evidence="7" id="KW-1133">Transmembrane helix</keyword>
<dbReference type="InterPro" id="IPR007890">
    <property type="entry name" value="CHASE2"/>
</dbReference>
<dbReference type="EMBL" id="JACHOB010000004">
    <property type="protein sequence ID" value="MBB4659525.1"/>
    <property type="molecule type" value="Genomic_DNA"/>
</dbReference>
<dbReference type="PROSITE" id="PS50109">
    <property type="entry name" value="HIS_KIN"/>
    <property type="match status" value="1"/>
</dbReference>
<evidence type="ECO:0000256" key="4">
    <source>
        <dbReference type="ARBA" id="ARBA00022679"/>
    </source>
</evidence>
<dbReference type="SUPFAM" id="SSF55874">
    <property type="entry name" value="ATPase domain of HSP90 chaperone/DNA topoisomerase II/histidine kinase"/>
    <property type="match status" value="1"/>
</dbReference>
<keyword evidence="7" id="KW-0472">Membrane</keyword>
<dbReference type="EC" id="2.7.13.3" evidence="2"/>
<dbReference type="PANTHER" id="PTHR43711:SF1">
    <property type="entry name" value="HISTIDINE KINASE 1"/>
    <property type="match status" value="1"/>
</dbReference>
<dbReference type="PANTHER" id="PTHR43711">
    <property type="entry name" value="TWO-COMPONENT HISTIDINE KINASE"/>
    <property type="match status" value="1"/>
</dbReference>
<evidence type="ECO:0000259" key="8">
    <source>
        <dbReference type="PROSITE" id="PS50109"/>
    </source>
</evidence>
<dbReference type="SMART" id="SM01080">
    <property type="entry name" value="CHASE2"/>
    <property type="match status" value="1"/>
</dbReference>
<dbReference type="Proteomes" id="UP000563524">
    <property type="component" value="Unassembled WGS sequence"/>
</dbReference>
<feature type="domain" description="Histidine kinase" evidence="8">
    <location>
        <begin position="521"/>
        <end position="733"/>
    </location>
</feature>
<evidence type="ECO:0000313" key="10">
    <source>
        <dbReference type="Proteomes" id="UP000563524"/>
    </source>
</evidence>
<gene>
    <name evidence="9" type="ORF">GGQ59_002062</name>
</gene>
<dbReference type="InterPro" id="IPR003594">
    <property type="entry name" value="HATPase_dom"/>
</dbReference>